<evidence type="ECO:0000256" key="1">
    <source>
        <dbReference type="SAM" id="MobiDB-lite"/>
    </source>
</evidence>
<reference evidence="3 4" key="1">
    <citation type="submission" date="2017-11" db="EMBL/GenBank/DDBJ databases">
        <title>Draft genome of actinobacteria isolated from guarana (Paullinia cupana (Mart.) Ducke.</title>
        <authorList>
            <person name="Siqueira K.A."/>
            <person name="Liotti R.G."/>
            <person name="Mendes T.A.O."/>
            <person name="Soares M.A."/>
        </authorList>
    </citation>
    <scope>NUCLEOTIDE SEQUENCE [LARGE SCALE GENOMIC DNA]</scope>
    <source>
        <strain evidence="3 4">193</strain>
    </source>
</reference>
<name>A0A3M0I9J1_9ACTN</name>
<keyword evidence="4" id="KW-1185">Reference proteome</keyword>
<evidence type="ECO:0000313" key="4">
    <source>
        <dbReference type="Proteomes" id="UP000270471"/>
    </source>
</evidence>
<keyword evidence="2" id="KW-0812">Transmembrane</keyword>
<feature type="region of interest" description="Disordered" evidence="1">
    <location>
        <begin position="43"/>
        <end position="158"/>
    </location>
</feature>
<protein>
    <submittedName>
        <fullName evidence="3">Uncharacterized protein</fullName>
    </submittedName>
</protein>
<feature type="compositionally biased region" description="Polar residues" evidence="1">
    <location>
        <begin position="124"/>
        <end position="133"/>
    </location>
</feature>
<gene>
    <name evidence="3" type="ORF">CTZ28_12110</name>
</gene>
<accession>A0A3M0I9J1</accession>
<feature type="transmembrane region" description="Helical" evidence="2">
    <location>
        <begin position="160"/>
        <end position="179"/>
    </location>
</feature>
<feature type="compositionally biased region" description="Acidic residues" evidence="1">
    <location>
        <begin position="83"/>
        <end position="101"/>
    </location>
</feature>
<keyword evidence="2" id="KW-1133">Transmembrane helix</keyword>
<dbReference type="AlphaFoldDB" id="A0A3M0I9J1"/>
<organism evidence="3 4">
    <name type="scientific">Streptomyces shenzhenensis</name>
    <dbReference type="NCBI Taxonomy" id="943815"/>
    <lineage>
        <taxon>Bacteria</taxon>
        <taxon>Bacillati</taxon>
        <taxon>Actinomycetota</taxon>
        <taxon>Actinomycetes</taxon>
        <taxon>Kitasatosporales</taxon>
        <taxon>Streptomycetaceae</taxon>
        <taxon>Streptomyces</taxon>
    </lineage>
</organism>
<dbReference type="EMBL" id="PENI01000006">
    <property type="protein sequence ID" value="RMB85535.1"/>
    <property type="molecule type" value="Genomic_DNA"/>
</dbReference>
<comment type="caution">
    <text evidence="3">The sequence shown here is derived from an EMBL/GenBank/DDBJ whole genome shotgun (WGS) entry which is preliminary data.</text>
</comment>
<keyword evidence="2" id="KW-0472">Membrane</keyword>
<evidence type="ECO:0000313" key="3">
    <source>
        <dbReference type="EMBL" id="RMB85535.1"/>
    </source>
</evidence>
<sequence length="184" mass="18649">MPREVTDVTSWLRSTLRLIRLLLVLAAVLIPCGTASAYCPEAAPPGLTGPSASAEPSRAGSRPAEGRPRPGRPDGPAAHTEGVDDPADPDDPDDAESEDGVADASPSTTAPWGHHGDDYDAATPTASESTQQAGLAPSALPPTEAAAQGRASGSDPSLRLLPLGSGMVLIGLGLALVGLRVRHD</sequence>
<dbReference type="Proteomes" id="UP000270471">
    <property type="component" value="Unassembled WGS sequence"/>
</dbReference>
<evidence type="ECO:0000256" key="2">
    <source>
        <dbReference type="SAM" id="Phobius"/>
    </source>
</evidence>
<proteinExistence type="predicted"/>